<dbReference type="STRING" id="1423747.FC69_GL001244"/>
<reference evidence="1 2" key="1">
    <citation type="journal article" date="2015" name="Genome Announc.">
        <title>Expanding the biotechnology potential of lactobacilli through comparative genomics of 213 strains and associated genera.</title>
        <authorList>
            <person name="Sun Z."/>
            <person name="Harris H.M."/>
            <person name="McCann A."/>
            <person name="Guo C."/>
            <person name="Argimon S."/>
            <person name="Zhang W."/>
            <person name="Yang X."/>
            <person name="Jeffery I.B."/>
            <person name="Cooney J.C."/>
            <person name="Kagawa T.F."/>
            <person name="Liu W."/>
            <person name="Song Y."/>
            <person name="Salvetti E."/>
            <person name="Wrobel A."/>
            <person name="Rasinkangas P."/>
            <person name="Parkhill J."/>
            <person name="Rea M.C."/>
            <person name="O'Sullivan O."/>
            <person name="Ritari J."/>
            <person name="Douillard F.P."/>
            <person name="Paul Ross R."/>
            <person name="Yang R."/>
            <person name="Briner A.E."/>
            <person name="Felis G.E."/>
            <person name="de Vos W.M."/>
            <person name="Barrangou R."/>
            <person name="Klaenhammer T.R."/>
            <person name="Caufield P.W."/>
            <person name="Cui Y."/>
            <person name="Zhang H."/>
            <person name="O'Toole P.W."/>
        </authorList>
    </citation>
    <scope>NUCLEOTIDE SEQUENCE [LARGE SCALE GENOMIC DNA]</scope>
    <source>
        <strain evidence="1 2">DSM 14340</strain>
    </source>
</reference>
<name>A0A0R1S489_9LACO</name>
<protein>
    <recommendedName>
        <fullName evidence="3">DUF2187 domain-containing protein</fullName>
    </recommendedName>
</protein>
<dbReference type="AlphaFoldDB" id="A0A0R1S489"/>
<gene>
    <name evidence="1" type="ORF">FC69_GL001244</name>
</gene>
<dbReference type="OrthoDB" id="2247035at2"/>
<comment type="caution">
    <text evidence="1">The sequence shown here is derived from an EMBL/GenBank/DDBJ whole genome shotgun (WGS) entry which is preliminary data.</text>
</comment>
<accession>A0A0R1S489</accession>
<dbReference type="Proteomes" id="UP000051264">
    <property type="component" value="Unassembled WGS sequence"/>
</dbReference>
<sequence length="69" mass="7514">MDKESLNIGDVVTGKVTEDMDAPFTGTVEKVYENSALINITDFDPADKTNVSELNNKLVVNLKQLTAAK</sequence>
<organism evidence="1 2">
    <name type="scientific">Latilactobacillus fuchuensis DSM 14340 = JCM 11249</name>
    <dbReference type="NCBI Taxonomy" id="1423747"/>
    <lineage>
        <taxon>Bacteria</taxon>
        <taxon>Bacillati</taxon>
        <taxon>Bacillota</taxon>
        <taxon>Bacilli</taxon>
        <taxon>Lactobacillales</taxon>
        <taxon>Lactobacillaceae</taxon>
        <taxon>Latilactobacillus</taxon>
    </lineage>
</organism>
<dbReference type="RefSeq" id="WP_056950332.1">
    <property type="nucleotide sequence ID" value="NZ_AZEX01000035.1"/>
</dbReference>
<evidence type="ECO:0008006" key="3">
    <source>
        <dbReference type="Google" id="ProtNLM"/>
    </source>
</evidence>
<evidence type="ECO:0000313" key="2">
    <source>
        <dbReference type="Proteomes" id="UP000051264"/>
    </source>
</evidence>
<dbReference type="PATRIC" id="fig|1423747.3.peg.1270"/>
<proteinExistence type="predicted"/>
<evidence type="ECO:0000313" key="1">
    <source>
        <dbReference type="EMBL" id="KRL60808.1"/>
    </source>
</evidence>
<dbReference type="EMBL" id="AZEX01000035">
    <property type="protein sequence ID" value="KRL60808.1"/>
    <property type="molecule type" value="Genomic_DNA"/>
</dbReference>